<dbReference type="InterPro" id="IPR033756">
    <property type="entry name" value="YlxH/NBP35"/>
</dbReference>
<dbReference type="InterPro" id="IPR003731">
    <property type="entry name" value="Di-Nase_FeMo-co_biosynth"/>
</dbReference>
<dbReference type="Pfam" id="PF02579">
    <property type="entry name" value="Nitro_FeMo-Co"/>
    <property type="match status" value="1"/>
</dbReference>
<dbReference type="GO" id="GO:0016226">
    <property type="term" value="P:iron-sulfur cluster assembly"/>
    <property type="evidence" value="ECO:0007669"/>
    <property type="project" value="InterPro"/>
</dbReference>
<dbReference type="InterPro" id="IPR036105">
    <property type="entry name" value="DiNase_FeMo-co_biosyn_sf"/>
</dbReference>
<dbReference type="GO" id="GO:0005506">
    <property type="term" value="F:iron ion binding"/>
    <property type="evidence" value="ECO:0007669"/>
    <property type="project" value="InterPro"/>
</dbReference>
<dbReference type="FunFam" id="3.40.50.300:FF:001119">
    <property type="entry name" value="Iron-sulfur cluster carrier protein"/>
    <property type="match status" value="1"/>
</dbReference>
<sequence length="565" mass="60801">METVSNEKTLPRFADHGEQPRNNGPLEEFTGHARITGPCGDTMEFWVLVRGGRVEQASFTTDGCGHSLACGSMTTCLAIGKTPGEALELGRENILDALEDLPEEGEHCAMLSVNTLHASLRDSAGRGHEPYPREQAKKSACESCSKSGCSAASRRPGESDEDFENRRRLAERLCRIEHKIVVISGKGGVGKSTVAVNLAVSLMLSGKRVGLLDVDIHGPSVPTMLGLEGHNVRGENGELLPIEMEGLKVLSIGFFLRSQDDAVIWRGPMKMTAIRQFLTDAAWGDLDYLIIDSPPGTGDEPLSVFQLMGGVDGALVVTTPQRVAAVDVRKSISFCHQLKVPVLGVVENMSGFVCPKCGEVTPIFRQGGGENTARDMGVPYLGSIPMDPLIAEACDTGRAFIRHYAASPTASIMREIIACVEAGRKPADTPDDIRDTAASETDETKQNKKEDASMRIAVPLADGRLCLHFGHCERFALVDVDTETKKITNREDLTPPPHEPGVLPRWLAEKGANIIIAGGMGQRAQSLFTENNIRVLVGAPSSTPEELAESFLAGTIELGENTCDH</sequence>
<dbReference type="SUPFAM" id="SSF82649">
    <property type="entry name" value="SufE/NifU"/>
    <property type="match status" value="1"/>
</dbReference>
<dbReference type="Pfam" id="PF01592">
    <property type="entry name" value="NifU_N"/>
    <property type="match status" value="1"/>
</dbReference>
<accession>A0A485LWM0</accession>
<dbReference type="Gene3D" id="3.30.420.130">
    <property type="entry name" value="Dinitrogenase iron-molybdenum cofactor biosynthesis domain"/>
    <property type="match status" value="1"/>
</dbReference>
<feature type="region of interest" description="Disordered" evidence="6">
    <location>
        <begin position="1"/>
        <end position="33"/>
    </location>
</feature>
<dbReference type="SUPFAM" id="SSF53146">
    <property type="entry name" value="Nitrogenase accessory factor-like"/>
    <property type="match status" value="1"/>
</dbReference>
<evidence type="ECO:0000256" key="1">
    <source>
        <dbReference type="ARBA" id="ARBA00022723"/>
    </source>
</evidence>
<evidence type="ECO:0000259" key="7">
    <source>
        <dbReference type="Pfam" id="PF01592"/>
    </source>
</evidence>
<dbReference type="GO" id="GO:0005524">
    <property type="term" value="F:ATP binding"/>
    <property type="evidence" value="ECO:0007669"/>
    <property type="project" value="UniProtKB-KW"/>
</dbReference>
<keyword evidence="3" id="KW-0067">ATP-binding</keyword>
<dbReference type="PANTHER" id="PTHR23264:SF19">
    <property type="entry name" value="CYTOSOLIC FE-S CLUSTER ASSEMBLY FACTOR NUBP2"/>
    <property type="match status" value="1"/>
</dbReference>
<feature type="compositionally biased region" description="Basic and acidic residues" evidence="6">
    <location>
        <begin position="9"/>
        <end position="19"/>
    </location>
</feature>
<dbReference type="GO" id="GO:0005829">
    <property type="term" value="C:cytosol"/>
    <property type="evidence" value="ECO:0007669"/>
    <property type="project" value="TreeGrafter"/>
</dbReference>
<dbReference type="NCBIfam" id="NF041136">
    <property type="entry name" value="MrpORP"/>
    <property type="match status" value="1"/>
</dbReference>
<dbReference type="PROSITE" id="PS01215">
    <property type="entry name" value="MRP"/>
    <property type="match status" value="1"/>
</dbReference>
<keyword evidence="1" id="KW-0479">Metal-binding</keyword>
<dbReference type="InterPro" id="IPR019591">
    <property type="entry name" value="Mrp/NBP35_ATP-bd"/>
</dbReference>
<dbReference type="EMBL" id="CAADRM010000012">
    <property type="protein sequence ID" value="VFU11508.1"/>
    <property type="molecule type" value="Genomic_DNA"/>
</dbReference>
<name>A0A485LWM0_9ZZZZ</name>
<feature type="domain" description="Dinitrogenase iron-molybdenum cofactor biosynthesis" evidence="8">
    <location>
        <begin position="462"/>
        <end position="552"/>
    </location>
</feature>
<keyword evidence="2" id="KW-0547">Nucleotide-binding</keyword>
<organism evidence="9">
    <name type="scientific">anaerobic digester metagenome</name>
    <dbReference type="NCBI Taxonomy" id="1263854"/>
    <lineage>
        <taxon>unclassified sequences</taxon>
        <taxon>metagenomes</taxon>
        <taxon>ecological metagenomes</taxon>
    </lineage>
</organism>
<dbReference type="HAMAP" id="MF_02040">
    <property type="entry name" value="Mrp_NBP35"/>
    <property type="match status" value="1"/>
</dbReference>
<keyword evidence="4" id="KW-0408">Iron</keyword>
<proteinExistence type="inferred from homology"/>
<feature type="domain" description="NIF system FeS cluster assembly NifU N-terminal" evidence="7">
    <location>
        <begin position="14"/>
        <end position="123"/>
    </location>
</feature>
<feature type="region of interest" description="Disordered" evidence="6">
    <location>
        <begin position="427"/>
        <end position="450"/>
    </location>
</feature>
<dbReference type="InterPro" id="IPR002871">
    <property type="entry name" value="NIF_FeS_clus_asmbl_NifU_N"/>
</dbReference>
<dbReference type="InterPro" id="IPR027417">
    <property type="entry name" value="P-loop_NTPase"/>
</dbReference>
<reference evidence="9" key="1">
    <citation type="submission" date="2019-03" db="EMBL/GenBank/DDBJ databases">
        <authorList>
            <person name="Hao L."/>
        </authorList>
    </citation>
    <scope>NUCLEOTIDE SEQUENCE</scope>
</reference>
<protein>
    <submittedName>
        <fullName evidence="9">Iron-sulfur cluster carrier protein (Modular protein)</fullName>
    </submittedName>
</protein>
<dbReference type="InterPro" id="IPR033913">
    <property type="entry name" value="MTH1175_dom"/>
</dbReference>
<evidence type="ECO:0000259" key="8">
    <source>
        <dbReference type="Pfam" id="PF02579"/>
    </source>
</evidence>
<dbReference type="GO" id="GO:0140663">
    <property type="term" value="F:ATP-dependent FeS chaperone activity"/>
    <property type="evidence" value="ECO:0007669"/>
    <property type="project" value="InterPro"/>
</dbReference>
<evidence type="ECO:0000313" key="9">
    <source>
        <dbReference type="EMBL" id="VFU11508.1"/>
    </source>
</evidence>
<dbReference type="Gene3D" id="3.40.50.300">
    <property type="entry name" value="P-loop containing nucleotide triphosphate hydrolases"/>
    <property type="match status" value="1"/>
</dbReference>
<dbReference type="CDD" id="cd06664">
    <property type="entry name" value="IscU_like"/>
    <property type="match status" value="1"/>
</dbReference>
<dbReference type="AlphaFoldDB" id="A0A485LWM0"/>
<dbReference type="GO" id="GO:0051536">
    <property type="term" value="F:iron-sulfur cluster binding"/>
    <property type="evidence" value="ECO:0007669"/>
    <property type="project" value="UniProtKB-KW"/>
</dbReference>
<dbReference type="CDD" id="cd00851">
    <property type="entry name" value="MTH1175"/>
    <property type="match status" value="1"/>
</dbReference>
<evidence type="ECO:0000256" key="6">
    <source>
        <dbReference type="SAM" id="MobiDB-lite"/>
    </source>
</evidence>
<keyword evidence="5" id="KW-0411">Iron-sulfur</keyword>
<evidence type="ECO:0000256" key="5">
    <source>
        <dbReference type="ARBA" id="ARBA00023014"/>
    </source>
</evidence>
<dbReference type="InterPro" id="IPR000808">
    <property type="entry name" value="Mrp-like_CS"/>
</dbReference>
<gene>
    <name evidence="9" type="ORF">SCFA_1090007</name>
</gene>
<dbReference type="Gene3D" id="3.90.1010.10">
    <property type="match status" value="1"/>
</dbReference>
<evidence type="ECO:0000256" key="4">
    <source>
        <dbReference type="ARBA" id="ARBA00023004"/>
    </source>
</evidence>
<dbReference type="CDD" id="cd02037">
    <property type="entry name" value="Mrp_NBP35"/>
    <property type="match status" value="1"/>
</dbReference>
<dbReference type="Pfam" id="PF10609">
    <property type="entry name" value="ParA"/>
    <property type="match status" value="1"/>
</dbReference>
<dbReference type="SUPFAM" id="SSF52540">
    <property type="entry name" value="P-loop containing nucleoside triphosphate hydrolases"/>
    <property type="match status" value="1"/>
</dbReference>
<evidence type="ECO:0000256" key="3">
    <source>
        <dbReference type="ARBA" id="ARBA00022840"/>
    </source>
</evidence>
<dbReference type="PANTHER" id="PTHR23264">
    <property type="entry name" value="NUCLEOTIDE-BINDING PROTEIN NBP35 YEAST -RELATED"/>
    <property type="match status" value="1"/>
</dbReference>
<evidence type="ECO:0000256" key="2">
    <source>
        <dbReference type="ARBA" id="ARBA00022741"/>
    </source>
</evidence>